<dbReference type="PROSITE" id="PS51257">
    <property type="entry name" value="PROKAR_LIPOPROTEIN"/>
    <property type="match status" value="1"/>
</dbReference>
<sequence>MRPEPRRRHVLAAAGALALGAGAAACGPRPQPEIPDVPDVTLPTYQPLEGLTPDLPGNAEGLHDVYLTVPDQLITTTSNAPIASGTITGLTQTFQTPPPPMNRNPYWKRLNSAMGGIFDLDVVVDDYPSKFATTLASGNLPDLMWVPPNQGIPNIGPMLEAAFTDLTDYLAGDAVLEYPNLAALREDSWRTAVVNGRIWGAPIPSTPFGQVYIGNPEVWEEVDGFSADSAAQFLEKCQELSIPGKRWALEPFLPNAFHMIGEWFGVPNGYRVEEDRSLTAAQQTEEYLEALEFARELFAAGAFYPDLNLAEAPQLLANGTLAALVSVGPRGASEPRLNNPDLRADVMIPFPAVDGRIPTYDMGYGTVGFTPFRKTDDESRIRELLSVINYLSAPFGTTEYMQVNWGTEGEEYTVDDGNYLFTDEGAQNVPGLQSALQIMAAGEGVVYNPIPDDSRYIYEIEQELLPLAQKSPIKGLYSPTNSRLGTKIKTRLDEARDEVIQGRASMDHFTAALREWEEKGGKQILEEFAELLPDDVPVTPSNRT</sequence>
<proteinExistence type="inferred from homology"/>
<evidence type="ECO:0000256" key="1">
    <source>
        <dbReference type="ARBA" id="ARBA00008520"/>
    </source>
</evidence>
<dbReference type="GeneID" id="95328115"/>
<dbReference type="RefSeq" id="WP_096165971.1">
    <property type="nucleotide sequence ID" value="NZ_JBQQGT010000074.1"/>
</dbReference>
<accession>A0A2A3YMY9</accession>
<dbReference type="InterPro" id="IPR050490">
    <property type="entry name" value="Bact_solute-bd_prot1"/>
</dbReference>
<comment type="caution">
    <text evidence="3">The sequence shown here is derived from an EMBL/GenBank/DDBJ whole genome shotgun (WGS) entry which is preliminary data.</text>
</comment>
<evidence type="ECO:0000313" key="3">
    <source>
        <dbReference type="EMBL" id="PCC40579.1"/>
    </source>
</evidence>
<dbReference type="SUPFAM" id="SSF53850">
    <property type="entry name" value="Periplasmic binding protein-like II"/>
    <property type="match status" value="1"/>
</dbReference>
<keyword evidence="2" id="KW-0732">Signal</keyword>
<organism evidence="3 4">
    <name type="scientific">Brachybacterium alimentarium</name>
    <dbReference type="NCBI Taxonomy" id="47845"/>
    <lineage>
        <taxon>Bacteria</taxon>
        <taxon>Bacillati</taxon>
        <taxon>Actinomycetota</taxon>
        <taxon>Actinomycetes</taxon>
        <taxon>Micrococcales</taxon>
        <taxon>Dermabacteraceae</taxon>
        <taxon>Brachybacterium</taxon>
    </lineage>
</organism>
<feature type="signal peptide" evidence="2">
    <location>
        <begin position="1"/>
        <end position="23"/>
    </location>
</feature>
<keyword evidence="4" id="KW-1185">Reference proteome</keyword>
<dbReference type="Proteomes" id="UP000218598">
    <property type="component" value="Unassembled WGS sequence"/>
</dbReference>
<comment type="similarity">
    <text evidence="1">Belongs to the bacterial solute-binding protein 1 family.</text>
</comment>
<reference evidence="3 4" key="1">
    <citation type="journal article" date="2017" name="Elife">
        <title>Extensive horizontal gene transfer in cheese-associated bacteria.</title>
        <authorList>
            <person name="Bonham K.S."/>
            <person name="Wolfe B.E."/>
            <person name="Dutton R.J."/>
        </authorList>
    </citation>
    <scope>NUCLEOTIDE SEQUENCE [LARGE SCALE GENOMIC DNA]</scope>
    <source>
        <strain evidence="3 4">341_9</strain>
    </source>
</reference>
<dbReference type="InterPro" id="IPR006311">
    <property type="entry name" value="TAT_signal"/>
</dbReference>
<evidence type="ECO:0000256" key="2">
    <source>
        <dbReference type="SAM" id="SignalP"/>
    </source>
</evidence>
<gene>
    <name evidence="3" type="ORF">CIK66_02040</name>
</gene>
<dbReference type="PANTHER" id="PTHR43649:SF31">
    <property type="entry name" value="SN-GLYCEROL-3-PHOSPHATE-BINDING PERIPLASMIC PROTEIN UGPB"/>
    <property type="match status" value="1"/>
</dbReference>
<evidence type="ECO:0000313" key="4">
    <source>
        <dbReference type="Proteomes" id="UP000218598"/>
    </source>
</evidence>
<dbReference type="EMBL" id="NRGR01000005">
    <property type="protein sequence ID" value="PCC40579.1"/>
    <property type="molecule type" value="Genomic_DNA"/>
</dbReference>
<feature type="chain" id="PRO_5039451691" evidence="2">
    <location>
        <begin position="24"/>
        <end position="544"/>
    </location>
</feature>
<dbReference type="PANTHER" id="PTHR43649">
    <property type="entry name" value="ARABINOSE-BINDING PROTEIN-RELATED"/>
    <property type="match status" value="1"/>
</dbReference>
<dbReference type="AlphaFoldDB" id="A0A2A3YMY9"/>
<dbReference type="Gene3D" id="3.40.190.10">
    <property type="entry name" value="Periplasmic binding protein-like II"/>
    <property type="match status" value="3"/>
</dbReference>
<dbReference type="OrthoDB" id="2513152at2"/>
<name>A0A2A3YMY9_9MICO</name>
<dbReference type="PROSITE" id="PS51318">
    <property type="entry name" value="TAT"/>
    <property type="match status" value="1"/>
</dbReference>
<protein>
    <submittedName>
        <fullName evidence="3">Sugar ABC transporter substrate-binding protein</fullName>
    </submittedName>
</protein>